<keyword evidence="2" id="KW-1003">Cell membrane</keyword>
<evidence type="ECO:0000259" key="7">
    <source>
        <dbReference type="Pfam" id="PF02687"/>
    </source>
</evidence>
<evidence type="ECO:0000313" key="8">
    <source>
        <dbReference type="EMBL" id="RNL83248.1"/>
    </source>
</evidence>
<feature type="transmembrane region" description="Helical" evidence="6">
    <location>
        <begin position="840"/>
        <end position="861"/>
    </location>
</feature>
<dbReference type="Proteomes" id="UP000269198">
    <property type="component" value="Unassembled WGS sequence"/>
</dbReference>
<feature type="transmembrane region" description="Helical" evidence="6">
    <location>
        <begin position="436"/>
        <end position="454"/>
    </location>
</feature>
<sequence length="871" mass="88472">MSPEQEPAAPSASPSPPWRTGRLVSLAVRLTRGRLSGLLAIAVAVLGGAAFVTVGGVLADTGLRSHPPVERMPGADAVVTAQLALPQQEGPDVALPERAGVPDTLVERLERLPEVAEAAGDVGFPAAVVTADGVESGSDPRPAGRVWTSPGLVGASGMTGEAPRDSGDVALDTETARAAGAEIGDEVRVTTAGHTSEYRLSGVVDTPAVGIFFDGATAADLAGRTDGPREATVDAIGLRAAPEVSSEALAETVRTRIEGEDGTDAVVHTGAARGDAEIPEVSVARAALVGLAGSLGGVVLLVIGFVVAGAVSVSVAAQRRDLALVRAVGATPRQIRRLVAVPTVLTALGTLPFGIAAGYPLAGRLYTMLAGLGVIPTELPVRFGALPAVATAVLLPGAVWLAAVAASWRTAGATPVDALAETVAEPRAPRPWRVRAGAALLLASTALAVPPLLVRSEAGIVGTATGSLVAVIGLALVGPTLVRAVSGALARRLPARTSPLTWLAVHNLHGHSHRVAGAVVALAMAVALTLGQCYAHTTVLVATERQHADSTLADYRVTAPEIGGVPDAVVATLRDSPEVTAAVTSTPTSVVWRYRELGVGEVILERHPARALGPGADEVLDLGVTAGDMGRLAGETVALGESFARLRGVGLGDRVTFHMGDGAEVRADVVALYEHELGHEPVVLSRDLAVGHVTGAPDTSLLVRADPADGADRPEHLIGGVADHPGVEVETVAATDRPSGGIRDVPPNVAINVVVLLALLGYVLLSVANRLAAQTLQRGTEVDTLRSLGMTPGQTRSLLRREAAMIAVGAVGAGALAAAVPLALAGIGFLGRPWPGGPGWLLPATALTVALLAWLSVELPGRRLAARATRR</sequence>
<comment type="subcellular location">
    <subcellularLocation>
        <location evidence="1">Cell membrane</location>
        <topology evidence="1">Multi-pass membrane protein</topology>
    </subcellularLocation>
</comment>
<evidence type="ECO:0000256" key="2">
    <source>
        <dbReference type="ARBA" id="ARBA00022475"/>
    </source>
</evidence>
<name>A0A3N0E5Z2_9ACTN</name>
<accession>A0A3N0E5Z2</accession>
<proteinExistence type="predicted"/>
<gene>
    <name evidence="8" type="ORF">EFW17_17120</name>
</gene>
<evidence type="ECO:0000256" key="3">
    <source>
        <dbReference type="ARBA" id="ARBA00022692"/>
    </source>
</evidence>
<keyword evidence="9" id="KW-1185">Reference proteome</keyword>
<dbReference type="EMBL" id="RJMB01000018">
    <property type="protein sequence ID" value="RNL83248.1"/>
    <property type="molecule type" value="Genomic_DNA"/>
</dbReference>
<comment type="caution">
    <text evidence="8">The sequence shown here is derived from an EMBL/GenBank/DDBJ whole genome shotgun (WGS) entry which is preliminary data.</text>
</comment>
<feature type="domain" description="ABC3 transporter permease C-terminal" evidence="7">
    <location>
        <begin position="754"/>
        <end position="864"/>
    </location>
</feature>
<evidence type="ECO:0000313" key="9">
    <source>
        <dbReference type="Proteomes" id="UP000269198"/>
    </source>
</evidence>
<keyword evidence="5 6" id="KW-0472">Membrane</keyword>
<feature type="transmembrane region" description="Helical" evidence="6">
    <location>
        <begin position="381"/>
        <end position="403"/>
    </location>
</feature>
<feature type="domain" description="ABC3 transporter permease C-terminal" evidence="7">
    <location>
        <begin position="295"/>
        <end position="413"/>
    </location>
</feature>
<dbReference type="RefSeq" id="WP_123202448.1">
    <property type="nucleotide sequence ID" value="NZ_RJMB01000018.1"/>
</dbReference>
<dbReference type="PANTHER" id="PTHR30287:SF1">
    <property type="entry name" value="INNER MEMBRANE PROTEIN"/>
    <property type="match status" value="1"/>
</dbReference>
<protein>
    <submittedName>
        <fullName evidence="8">ABC transporter permease</fullName>
    </submittedName>
</protein>
<evidence type="ECO:0000256" key="6">
    <source>
        <dbReference type="SAM" id="Phobius"/>
    </source>
</evidence>
<organism evidence="8 9">
    <name type="scientific">Halostreptopolyspora alba</name>
    <dbReference type="NCBI Taxonomy" id="2487137"/>
    <lineage>
        <taxon>Bacteria</taxon>
        <taxon>Bacillati</taxon>
        <taxon>Actinomycetota</taxon>
        <taxon>Actinomycetes</taxon>
        <taxon>Streptosporangiales</taxon>
        <taxon>Nocardiopsidaceae</taxon>
        <taxon>Halostreptopolyspora</taxon>
    </lineage>
</organism>
<feature type="transmembrane region" description="Helical" evidence="6">
    <location>
        <begin position="38"/>
        <end position="59"/>
    </location>
</feature>
<keyword evidence="4 6" id="KW-1133">Transmembrane helix</keyword>
<dbReference type="OrthoDB" id="3223244at2"/>
<evidence type="ECO:0000256" key="5">
    <source>
        <dbReference type="ARBA" id="ARBA00023136"/>
    </source>
</evidence>
<reference evidence="8 9" key="1">
    <citation type="submission" date="2018-11" db="EMBL/GenBank/DDBJ databases">
        <title>The genome draft of YIM 96095.</title>
        <authorList>
            <person name="Tang S.-K."/>
            <person name="Chunyu W.-X."/>
            <person name="Feng Y.-Z."/>
        </authorList>
    </citation>
    <scope>NUCLEOTIDE SEQUENCE [LARGE SCALE GENOMIC DNA]</scope>
    <source>
        <strain evidence="8 9">YIM 96095</strain>
    </source>
</reference>
<dbReference type="AlphaFoldDB" id="A0A3N0E5Z2"/>
<feature type="transmembrane region" description="Helical" evidence="6">
    <location>
        <begin position="515"/>
        <end position="537"/>
    </location>
</feature>
<dbReference type="InterPro" id="IPR003838">
    <property type="entry name" value="ABC3_permease_C"/>
</dbReference>
<feature type="transmembrane region" description="Helical" evidence="6">
    <location>
        <begin position="803"/>
        <end position="828"/>
    </location>
</feature>
<feature type="transmembrane region" description="Helical" evidence="6">
    <location>
        <begin position="338"/>
        <end position="361"/>
    </location>
</feature>
<evidence type="ECO:0000256" key="4">
    <source>
        <dbReference type="ARBA" id="ARBA00022989"/>
    </source>
</evidence>
<feature type="transmembrane region" description="Helical" evidence="6">
    <location>
        <begin position="460"/>
        <end position="482"/>
    </location>
</feature>
<dbReference type="InterPro" id="IPR038766">
    <property type="entry name" value="Membrane_comp_ABC_pdt"/>
</dbReference>
<feature type="transmembrane region" description="Helical" evidence="6">
    <location>
        <begin position="749"/>
        <end position="768"/>
    </location>
</feature>
<feature type="transmembrane region" description="Helical" evidence="6">
    <location>
        <begin position="288"/>
        <end position="317"/>
    </location>
</feature>
<keyword evidence="3 6" id="KW-0812">Transmembrane</keyword>
<dbReference type="GO" id="GO:0005886">
    <property type="term" value="C:plasma membrane"/>
    <property type="evidence" value="ECO:0007669"/>
    <property type="project" value="UniProtKB-SubCell"/>
</dbReference>
<dbReference type="PANTHER" id="PTHR30287">
    <property type="entry name" value="MEMBRANE COMPONENT OF PREDICTED ABC SUPERFAMILY METABOLITE UPTAKE TRANSPORTER"/>
    <property type="match status" value="1"/>
</dbReference>
<evidence type="ECO:0000256" key="1">
    <source>
        <dbReference type="ARBA" id="ARBA00004651"/>
    </source>
</evidence>
<dbReference type="Pfam" id="PF02687">
    <property type="entry name" value="FtsX"/>
    <property type="match status" value="2"/>
</dbReference>